<name>D8LIM6_ECTSI</name>
<keyword evidence="2" id="KW-1185">Reference proteome</keyword>
<proteinExistence type="predicted"/>
<protein>
    <submittedName>
        <fullName evidence="1">TPR repeat-containing protein</fullName>
    </submittedName>
</protein>
<dbReference type="Proteomes" id="UP000002630">
    <property type="component" value="Linkage Group LG23"/>
</dbReference>
<sequence length="298" mass="32543">MGSLEWFKEVGPLIEKTGETPPMECIQNAGDLFYVPANWRHMTLNIGESIGVGGQAVYSGEARLQDGLELLQQRPGDPELLHAIGVGLAHRGISALEYEGEGVKIEMDHSTAMDMIRARQMLPAKQTIDLASENLRKAIADRPGCPETHIILAETLHKGGDGEEAEKVIEEAWKIFSRDALPDGVPDSTLAVVQLNLARFFLQAQDGDKAEAYLRNGTLSLLPEHGDALADLAVAMAMQGKENPAKLEQAVIMIEKAERNGASGKSFENRRGFVIGRMMDRDNEAEAEVDEAELSEEL</sequence>
<reference evidence="1 2" key="1">
    <citation type="journal article" date="2010" name="Nature">
        <title>The Ectocarpus genome and the independent evolution of multicellularity in brown algae.</title>
        <authorList>
            <person name="Cock J.M."/>
            <person name="Sterck L."/>
            <person name="Rouze P."/>
            <person name="Scornet D."/>
            <person name="Allen A.E."/>
            <person name="Amoutzias G."/>
            <person name="Anthouard V."/>
            <person name="Artiguenave F."/>
            <person name="Aury J.M."/>
            <person name="Badger J.H."/>
            <person name="Beszteri B."/>
            <person name="Billiau K."/>
            <person name="Bonnet E."/>
            <person name="Bothwell J.H."/>
            <person name="Bowler C."/>
            <person name="Boyen C."/>
            <person name="Brownlee C."/>
            <person name="Carrano C.J."/>
            <person name="Charrier B."/>
            <person name="Cho G.Y."/>
            <person name="Coelho S.M."/>
            <person name="Collen J."/>
            <person name="Corre E."/>
            <person name="Da Silva C."/>
            <person name="Delage L."/>
            <person name="Delaroque N."/>
            <person name="Dittami S.M."/>
            <person name="Doulbeau S."/>
            <person name="Elias M."/>
            <person name="Farnham G."/>
            <person name="Gachon C.M."/>
            <person name="Gschloessl B."/>
            <person name="Heesch S."/>
            <person name="Jabbari K."/>
            <person name="Jubin C."/>
            <person name="Kawai H."/>
            <person name="Kimura K."/>
            <person name="Kloareg B."/>
            <person name="Kupper F.C."/>
            <person name="Lang D."/>
            <person name="Le Bail A."/>
            <person name="Leblanc C."/>
            <person name="Lerouge P."/>
            <person name="Lohr M."/>
            <person name="Lopez P.J."/>
            <person name="Martens C."/>
            <person name="Maumus F."/>
            <person name="Michel G."/>
            <person name="Miranda-Saavedra D."/>
            <person name="Morales J."/>
            <person name="Moreau H."/>
            <person name="Motomura T."/>
            <person name="Nagasato C."/>
            <person name="Napoli C.A."/>
            <person name="Nelson D.R."/>
            <person name="Nyvall-Collen P."/>
            <person name="Peters A.F."/>
            <person name="Pommier C."/>
            <person name="Potin P."/>
            <person name="Poulain J."/>
            <person name="Quesneville H."/>
            <person name="Read B."/>
            <person name="Rensing S.A."/>
            <person name="Ritter A."/>
            <person name="Rousvoal S."/>
            <person name="Samanta M."/>
            <person name="Samson G."/>
            <person name="Schroeder D.C."/>
            <person name="Segurens B."/>
            <person name="Strittmatter M."/>
            <person name="Tonon T."/>
            <person name="Tregear J.W."/>
            <person name="Valentin K."/>
            <person name="von Dassow P."/>
            <person name="Yamagishi T."/>
            <person name="Van de Peer Y."/>
            <person name="Wincker P."/>
        </authorList>
    </citation>
    <scope>NUCLEOTIDE SEQUENCE [LARGE SCALE GENOMIC DNA]</scope>
    <source>
        <strain evidence="2">Ec32 / CCAP1310/4</strain>
    </source>
</reference>
<dbReference type="EMBL" id="FN649748">
    <property type="protein sequence ID" value="CBN75936.1"/>
    <property type="molecule type" value="Genomic_DNA"/>
</dbReference>
<dbReference type="InParanoid" id="D8LIM6"/>
<evidence type="ECO:0000313" key="2">
    <source>
        <dbReference type="Proteomes" id="UP000002630"/>
    </source>
</evidence>
<dbReference type="Gene3D" id="1.25.40.10">
    <property type="entry name" value="Tetratricopeptide repeat domain"/>
    <property type="match status" value="1"/>
</dbReference>
<gene>
    <name evidence="1" type="ORF">Esi_0220_0020</name>
</gene>
<dbReference type="GO" id="GO:0042802">
    <property type="term" value="F:identical protein binding"/>
    <property type="evidence" value="ECO:0007669"/>
    <property type="project" value="InterPro"/>
</dbReference>
<dbReference type="AlphaFoldDB" id="D8LIM6"/>
<organism evidence="1 2">
    <name type="scientific">Ectocarpus siliculosus</name>
    <name type="common">Brown alga</name>
    <name type="synonym">Conferva siliculosa</name>
    <dbReference type="NCBI Taxonomy" id="2880"/>
    <lineage>
        <taxon>Eukaryota</taxon>
        <taxon>Sar</taxon>
        <taxon>Stramenopiles</taxon>
        <taxon>Ochrophyta</taxon>
        <taxon>PX clade</taxon>
        <taxon>Phaeophyceae</taxon>
        <taxon>Ectocarpales</taxon>
        <taxon>Ectocarpaceae</taxon>
        <taxon>Ectocarpus</taxon>
    </lineage>
</organism>
<dbReference type="InterPro" id="IPR011990">
    <property type="entry name" value="TPR-like_helical_dom_sf"/>
</dbReference>
<accession>D8LIM6</accession>
<evidence type="ECO:0000313" key="1">
    <source>
        <dbReference type="EMBL" id="CBN75936.1"/>
    </source>
</evidence>
<dbReference type="SUPFAM" id="SSF51197">
    <property type="entry name" value="Clavaminate synthase-like"/>
    <property type="match status" value="1"/>
</dbReference>
<dbReference type="Pfam" id="PF07721">
    <property type="entry name" value="TPR_4"/>
    <property type="match status" value="1"/>
</dbReference>
<dbReference type="InterPro" id="IPR011717">
    <property type="entry name" value="TPR-4"/>
</dbReference>
<dbReference type="SUPFAM" id="SSF48452">
    <property type="entry name" value="TPR-like"/>
    <property type="match status" value="1"/>
</dbReference>
<dbReference type="Gene3D" id="2.60.120.650">
    <property type="entry name" value="Cupin"/>
    <property type="match status" value="1"/>
</dbReference>
<dbReference type="EMBL" id="FN648399">
    <property type="protein sequence ID" value="CBN75936.1"/>
    <property type="molecule type" value="Genomic_DNA"/>
</dbReference>
<dbReference type="OrthoDB" id="205983at2759"/>